<keyword evidence="2" id="KW-1185">Reference proteome</keyword>
<name>A0AAE1FSI8_PETCI</name>
<gene>
    <name evidence="1" type="ORF">Pcinc_018239</name>
</gene>
<dbReference type="Proteomes" id="UP001286313">
    <property type="component" value="Unassembled WGS sequence"/>
</dbReference>
<dbReference type="AlphaFoldDB" id="A0AAE1FSI8"/>
<accession>A0AAE1FSI8</accession>
<proteinExistence type="predicted"/>
<sequence length="115" mass="12450">MGGRRGGGGGGEATSHIKIHCRATWVSGQGRLYEYVCMYGVGGHRRRRRRTRDVSCVYSLTSPVSSMICGPEDVVVGGVEEEVVVEVERKGDGLVEGMVGGWVLKVVDEHSSTPW</sequence>
<dbReference type="EMBL" id="JAWQEG010001734">
    <property type="protein sequence ID" value="KAK3877023.1"/>
    <property type="molecule type" value="Genomic_DNA"/>
</dbReference>
<organism evidence="1 2">
    <name type="scientific">Petrolisthes cinctipes</name>
    <name type="common">Flat porcelain crab</name>
    <dbReference type="NCBI Taxonomy" id="88211"/>
    <lineage>
        <taxon>Eukaryota</taxon>
        <taxon>Metazoa</taxon>
        <taxon>Ecdysozoa</taxon>
        <taxon>Arthropoda</taxon>
        <taxon>Crustacea</taxon>
        <taxon>Multicrustacea</taxon>
        <taxon>Malacostraca</taxon>
        <taxon>Eumalacostraca</taxon>
        <taxon>Eucarida</taxon>
        <taxon>Decapoda</taxon>
        <taxon>Pleocyemata</taxon>
        <taxon>Anomura</taxon>
        <taxon>Galatheoidea</taxon>
        <taxon>Porcellanidae</taxon>
        <taxon>Petrolisthes</taxon>
    </lineage>
</organism>
<evidence type="ECO:0000313" key="1">
    <source>
        <dbReference type="EMBL" id="KAK3877023.1"/>
    </source>
</evidence>
<evidence type="ECO:0000313" key="2">
    <source>
        <dbReference type="Proteomes" id="UP001286313"/>
    </source>
</evidence>
<comment type="caution">
    <text evidence="1">The sequence shown here is derived from an EMBL/GenBank/DDBJ whole genome shotgun (WGS) entry which is preliminary data.</text>
</comment>
<protein>
    <submittedName>
        <fullName evidence="1">Uncharacterized protein</fullName>
    </submittedName>
</protein>
<reference evidence="1" key="1">
    <citation type="submission" date="2023-10" db="EMBL/GenBank/DDBJ databases">
        <title>Genome assemblies of two species of porcelain crab, Petrolisthes cinctipes and Petrolisthes manimaculis (Anomura: Porcellanidae).</title>
        <authorList>
            <person name="Angst P."/>
        </authorList>
    </citation>
    <scope>NUCLEOTIDE SEQUENCE</scope>
    <source>
        <strain evidence="1">PB745_01</strain>
        <tissue evidence="1">Gill</tissue>
    </source>
</reference>